<feature type="region of interest" description="Disordered" evidence="1">
    <location>
        <begin position="1"/>
        <end position="23"/>
    </location>
</feature>
<dbReference type="EMBL" id="ML975362">
    <property type="protein sequence ID" value="KAF1831514.1"/>
    <property type="molecule type" value="Genomic_DNA"/>
</dbReference>
<evidence type="ECO:0000256" key="1">
    <source>
        <dbReference type="SAM" id="MobiDB-lite"/>
    </source>
</evidence>
<gene>
    <name evidence="2" type="ORF">BDW02DRAFT_571973</name>
</gene>
<evidence type="ECO:0000313" key="2">
    <source>
        <dbReference type="EMBL" id="KAF1831514.1"/>
    </source>
</evidence>
<keyword evidence="3" id="KW-1185">Reference proteome</keyword>
<dbReference type="OrthoDB" id="3718497at2759"/>
<accession>A0A6A5KAP4</accession>
<protein>
    <submittedName>
        <fullName evidence="2">Uncharacterized protein</fullName>
    </submittedName>
</protein>
<sequence>MPSVTASTGTIPAEEDESLVRPSSDPALAGHLELRAAIPSPLSKLENLPVEIVDEILSYLIHPRSRLPGLTEAQSAHKVPKELRRSIKNQEDLLQPPDMDRWAADIFSLHLLSHPFNALALTSKRCNELVQHYASHLVRSCNATMFNLPFARLDKYGPRCVYPDLSAIVYRRLWLQHAPRKCIYCHVVLECYPFSLVKRVLTTCEDCFYCSTMTVDEVQAQYHLSPATVLASHHIRRGAGSRWLLRVDVEALAWQLYRTRAFHNAHKEQFGKPCSLCAITTFRPEDVKRSNLKRQMAKKRSTRRVRA</sequence>
<dbReference type="Proteomes" id="UP000800040">
    <property type="component" value="Unassembled WGS sequence"/>
</dbReference>
<organism evidence="2 3">
    <name type="scientific">Decorospora gaudefroyi</name>
    <dbReference type="NCBI Taxonomy" id="184978"/>
    <lineage>
        <taxon>Eukaryota</taxon>
        <taxon>Fungi</taxon>
        <taxon>Dikarya</taxon>
        <taxon>Ascomycota</taxon>
        <taxon>Pezizomycotina</taxon>
        <taxon>Dothideomycetes</taxon>
        <taxon>Pleosporomycetidae</taxon>
        <taxon>Pleosporales</taxon>
        <taxon>Pleosporineae</taxon>
        <taxon>Pleosporaceae</taxon>
        <taxon>Decorospora</taxon>
    </lineage>
</organism>
<evidence type="ECO:0000313" key="3">
    <source>
        <dbReference type="Proteomes" id="UP000800040"/>
    </source>
</evidence>
<dbReference type="AlphaFoldDB" id="A0A6A5KAP4"/>
<reference evidence="2" key="1">
    <citation type="submission" date="2020-01" db="EMBL/GenBank/DDBJ databases">
        <authorList>
            <consortium name="DOE Joint Genome Institute"/>
            <person name="Haridas S."/>
            <person name="Albert R."/>
            <person name="Binder M."/>
            <person name="Bloem J."/>
            <person name="Labutti K."/>
            <person name="Salamov A."/>
            <person name="Andreopoulos B."/>
            <person name="Baker S.E."/>
            <person name="Barry K."/>
            <person name="Bills G."/>
            <person name="Bluhm B.H."/>
            <person name="Cannon C."/>
            <person name="Castanera R."/>
            <person name="Culley D.E."/>
            <person name="Daum C."/>
            <person name="Ezra D."/>
            <person name="Gonzalez J.B."/>
            <person name="Henrissat B."/>
            <person name="Kuo A."/>
            <person name="Liang C."/>
            <person name="Lipzen A."/>
            <person name="Lutzoni F."/>
            <person name="Magnuson J."/>
            <person name="Mondo S."/>
            <person name="Nolan M."/>
            <person name="Ohm R."/>
            <person name="Pangilinan J."/>
            <person name="Park H.-J."/>
            <person name="Ramirez L."/>
            <person name="Alfaro M."/>
            <person name="Sun H."/>
            <person name="Tritt A."/>
            <person name="Yoshinaga Y."/>
            <person name="Zwiers L.-H."/>
            <person name="Turgeon B.G."/>
            <person name="Goodwin S.B."/>
            <person name="Spatafora J.W."/>
            <person name="Crous P.W."/>
            <person name="Grigoriev I.V."/>
        </authorList>
    </citation>
    <scope>NUCLEOTIDE SEQUENCE</scope>
    <source>
        <strain evidence="2">P77</strain>
    </source>
</reference>
<feature type="compositionally biased region" description="Polar residues" evidence="1">
    <location>
        <begin position="1"/>
        <end position="10"/>
    </location>
</feature>
<name>A0A6A5KAP4_9PLEO</name>
<proteinExistence type="predicted"/>